<dbReference type="STRING" id="135651.G0NU05"/>
<dbReference type="Gene3D" id="3.40.630.90">
    <property type="match status" value="1"/>
</dbReference>
<evidence type="ECO:0000259" key="1">
    <source>
        <dbReference type="PROSITE" id="PS51186"/>
    </source>
</evidence>
<dbReference type="InParanoid" id="G0NU05"/>
<proteinExistence type="predicted"/>
<dbReference type="OMA" id="RDRHEFL"/>
<organism evidence="3">
    <name type="scientific">Caenorhabditis brenneri</name>
    <name type="common">Nematode worm</name>
    <dbReference type="NCBI Taxonomy" id="135651"/>
    <lineage>
        <taxon>Eukaryota</taxon>
        <taxon>Metazoa</taxon>
        <taxon>Ecdysozoa</taxon>
        <taxon>Nematoda</taxon>
        <taxon>Chromadorea</taxon>
        <taxon>Rhabditida</taxon>
        <taxon>Rhabditina</taxon>
        <taxon>Rhabditomorpha</taxon>
        <taxon>Rhabditoidea</taxon>
        <taxon>Rhabditidae</taxon>
        <taxon>Peloderinae</taxon>
        <taxon>Caenorhabditis</taxon>
    </lineage>
</organism>
<dbReference type="InterPro" id="IPR016181">
    <property type="entry name" value="Acyl_CoA_acyltransferase"/>
</dbReference>
<keyword evidence="3" id="KW-1185">Reference proteome</keyword>
<dbReference type="Gene3D" id="3.40.630.30">
    <property type="match status" value="1"/>
</dbReference>
<feature type="domain" description="N-acetyltransferase" evidence="1">
    <location>
        <begin position="8"/>
        <end position="153"/>
    </location>
</feature>
<dbReference type="PANTHER" id="PTHR47237:SF1">
    <property type="entry name" value="SLL0310 PROTEIN"/>
    <property type="match status" value="1"/>
</dbReference>
<dbReference type="PANTHER" id="PTHR47237">
    <property type="entry name" value="SLL0310 PROTEIN"/>
    <property type="match status" value="1"/>
</dbReference>
<evidence type="ECO:0000313" key="3">
    <source>
        <dbReference type="Proteomes" id="UP000008068"/>
    </source>
</evidence>
<sequence length="317" mass="36571">MSESFDIIENPAPTSHLWKQWKHLIDTEGWTSDDNSVTGLIPYLKSTRSVWAVTKTPDQNLVGSVVWNEYDDICWLGFYILRPEYRGKGIGSVIWNQSMSRIRRDLVLALRGVVKMAPRYKARDTPEDGAILENYRMSSNDFHDALKNYKSLDLNPKIVRDLSSEDWEKFLNYDKNVTGRDRHEFLEIYYKKLDYTLGIAFFDESREIVGVISAVPTGHRENNFYKISPLFANSEEVAFHAMKILSNEMLKRHPTATLIFHLVDTPEGSFTVLHRFFKNLGLTAGISGITLYSDKYPPKGNLSKVFIPHNNSCHFDY</sequence>
<dbReference type="FunCoup" id="G0NU05">
    <property type="interactions" value="1"/>
</dbReference>
<reference evidence="3" key="1">
    <citation type="submission" date="2011-07" db="EMBL/GenBank/DDBJ databases">
        <authorList>
            <consortium name="Caenorhabditis brenneri Sequencing and Analysis Consortium"/>
            <person name="Wilson R.K."/>
        </authorList>
    </citation>
    <scope>NUCLEOTIDE SEQUENCE [LARGE SCALE GENOMIC DNA]</scope>
    <source>
        <strain evidence="3">PB2801</strain>
    </source>
</reference>
<evidence type="ECO:0000313" key="2">
    <source>
        <dbReference type="EMBL" id="EGT37561.1"/>
    </source>
</evidence>
<dbReference type="EMBL" id="GL379946">
    <property type="protein sequence ID" value="EGT37561.1"/>
    <property type="molecule type" value="Genomic_DNA"/>
</dbReference>
<accession>G0NU05</accession>
<dbReference type="eggNOG" id="ENOG502TFZH">
    <property type="taxonomic scope" value="Eukaryota"/>
</dbReference>
<gene>
    <name evidence="2" type="ORF">CAEBREN_10534</name>
</gene>
<name>G0NU05_CAEBE</name>
<protein>
    <recommendedName>
        <fullName evidence="1">N-acetyltransferase domain-containing protein</fullName>
    </recommendedName>
</protein>
<dbReference type="InterPro" id="IPR000182">
    <property type="entry name" value="GNAT_dom"/>
</dbReference>
<dbReference type="HOGENOM" id="CLU_077505_0_0_1"/>
<dbReference type="CDD" id="cd04301">
    <property type="entry name" value="NAT_SF"/>
    <property type="match status" value="1"/>
</dbReference>
<dbReference type="SUPFAM" id="SSF55729">
    <property type="entry name" value="Acyl-CoA N-acyltransferases (Nat)"/>
    <property type="match status" value="1"/>
</dbReference>
<dbReference type="PROSITE" id="PS51186">
    <property type="entry name" value="GNAT"/>
    <property type="match status" value="1"/>
</dbReference>
<dbReference type="InterPro" id="IPR052729">
    <property type="entry name" value="Acyl/Acetyltrans_Enzymes"/>
</dbReference>
<dbReference type="Pfam" id="PF00583">
    <property type="entry name" value="Acetyltransf_1"/>
    <property type="match status" value="1"/>
</dbReference>
<dbReference type="GO" id="GO:0016747">
    <property type="term" value="F:acyltransferase activity, transferring groups other than amino-acyl groups"/>
    <property type="evidence" value="ECO:0007669"/>
    <property type="project" value="InterPro"/>
</dbReference>
<dbReference type="Proteomes" id="UP000008068">
    <property type="component" value="Unassembled WGS sequence"/>
</dbReference>
<dbReference type="AlphaFoldDB" id="G0NU05"/>
<dbReference type="OrthoDB" id="5871931at2759"/>